<evidence type="ECO:0000313" key="2">
    <source>
        <dbReference type="Proteomes" id="UP000297777"/>
    </source>
</evidence>
<name>A0A4Z1ENK7_9HELO</name>
<dbReference type="Proteomes" id="UP000297777">
    <property type="component" value="Unassembled WGS sequence"/>
</dbReference>
<protein>
    <submittedName>
        <fullName evidence="1">Uncharacterized protein</fullName>
    </submittedName>
</protein>
<comment type="caution">
    <text evidence="1">The sequence shown here is derived from an EMBL/GenBank/DDBJ whole genome shotgun (WGS) entry which is preliminary data.</text>
</comment>
<organism evidence="1 2">
    <name type="scientific">Botrytis tulipae</name>
    <dbReference type="NCBI Taxonomy" id="87230"/>
    <lineage>
        <taxon>Eukaryota</taxon>
        <taxon>Fungi</taxon>
        <taxon>Dikarya</taxon>
        <taxon>Ascomycota</taxon>
        <taxon>Pezizomycotina</taxon>
        <taxon>Leotiomycetes</taxon>
        <taxon>Helotiales</taxon>
        <taxon>Sclerotiniaceae</taxon>
        <taxon>Botrytis</taxon>
    </lineage>
</organism>
<keyword evidence="2" id="KW-1185">Reference proteome</keyword>
<accession>A0A4Z1ENK7</accession>
<sequence length="82" mass="9408">MAEDWQATPHYTLPASLETFEWYPAHLHTSRQKLLHAIKHNFECYLSNSDRRKGATRLSTVTLAESQAKPNMFGIGYKDSVI</sequence>
<evidence type="ECO:0000313" key="1">
    <source>
        <dbReference type="EMBL" id="TGO13210.1"/>
    </source>
</evidence>
<dbReference type="AlphaFoldDB" id="A0A4Z1ENK7"/>
<proteinExistence type="predicted"/>
<gene>
    <name evidence="1" type="ORF">BTUL_0074g00160</name>
</gene>
<dbReference type="EMBL" id="PQXH01000074">
    <property type="protein sequence ID" value="TGO13210.1"/>
    <property type="molecule type" value="Genomic_DNA"/>
</dbReference>
<reference evidence="1 2" key="1">
    <citation type="submission" date="2017-12" db="EMBL/GenBank/DDBJ databases">
        <title>Comparative genomics of Botrytis spp.</title>
        <authorList>
            <person name="Valero-Jimenez C.A."/>
            <person name="Tapia P."/>
            <person name="Veloso J."/>
            <person name="Silva-Moreno E."/>
            <person name="Staats M."/>
            <person name="Valdes J.H."/>
            <person name="Van Kan J.A.L."/>
        </authorList>
    </citation>
    <scope>NUCLEOTIDE SEQUENCE [LARGE SCALE GENOMIC DNA]</scope>
    <source>
        <strain evidence="1 2">Bt9001</strain>
    </source>
</reference>